<evidence type="ECO:0000256" key="3">
    <source>
        <dbReference type="ARBA" id="ARBA00023015"/>
    </source>
</evidence>
<feature type="DNA-binding region" description="OmpR/PhoB-type" evidence="7">
    <location>
        <begin position="124"/>
        <end position="222"/>
    </location>
</feature>
<dbReference type="CDD" id="cd00383">
    <property type="entry name" value="trans_reg_C"/>
    <property type="match status" value="1"/>
</dbReference>
<dbReference type="OrthoDB" id="9802426at2"/>
<dbReference type="CDD" id="cd19935">
    <property type="entry name" value="REC_OmpR_CusR-like"/>
    <property type="match status" value="1"/>
</dbReference>
<dbReference type="PANTHER" id="PTHR48111:SF76">
    <property type="entry name" value="TWO-COMPONENT RESPONSE REGULATOR"/>
    <property type="match status" value="1"/>
</dbReference>
<feature type="domain" description="OmpR/PhoB-type" evidence="9">
    <location>
        <begin position="124"/>
        <end position="222"/>
    </location>
</feature>
<dbReference type="GO" id="GO:0000156">
    <property type="term" value="F:phosphorelay response regulator activity"/>
    <property type="evidence" value="ECO:0007669"/>
    <property type="project" value="TreeGrafter"/>
</dbReference>
<keyword evidence="5" id="KW-0804">Transcription</keyword>
<evidence type="ECO:0000256" key="5">
    <source>
        <dbReference type="ARBA" id="ARBA00023163"/>
    </source>
</evidence>
<gene>
    <name evidence="10" type="ORF">BFC18_18615</name>
</gene>
<dbReference type="InterPro" id="IPR001867">
    <property type="entry name" value="OmpR/PhoB-type_DNA-bd"/>
</dbReference>
<dbReference type="PANTHER" id="PTHR48111">
    <property type="entry name" value="REGULATOR OF RPOS"/>
    <property type="match status" value="1"/>
</dbReference>
<proteinExistence type="predicted"/>
<dbReference type="PROSITE" id="PS51755">
    <property type="entry name" value="OMPR_PHOB"/>
    <property type="match status" value="1"/>
</dbReference>
<feature type="domain" description="Response regulatory" evidence="8">
    <location>
        <begin position="2"/>
        <end position="115"/>
    </location>
</feature>
<dbReference type="Gene3D" id="3.40.50.2300">
    <property type="match status" value="1"/>
</dbReference>
<sequence>MRILLAEDDETTAAFVVKGLLEHGHVVDHASEGQQALLLSIQENYDILILDRMLPGLDGLSLLKSLRTAGVQSPALFLTALGGINDRVEGLKVADDYLVKPFAFAELYARIGSLLRRPAAIKVDHSLQCGDLTMDLLKRIILRGNREIKLQPTEFRLLEFLLRHKGQVVTRTMLLESVWDFHFDPKTNIVETHISRLRTKLNGNDEPDFLTTVRGAGYVLDEPNHS</sequence>
<dbReference type="Pfam" id="PF00486">
    <property type="entry name" value="Trans_reg_C"/>
    <property type="match status" value="1"/>
</dbReference>
<protein>
    <submittedName>
        <fullName evidence="10">DNA-binding response regulator</fullName>
    </submittedName>
</protein>
<dbReference type="STRING" id="1656094.BFC18_18615"/>
<keyword evidence="11" id="KW-1185">Reference proteome</keyword>
<dbReference type="SMART" id="SM00448">
    <property type="entry name" value="REC"/>
    <property type="match status" value="1"/>
</dbReference>
<dbReference type="RefSeq" id="WP_070126868.1">
    <property type="nucleotide sequence ID" value="NZ_MDHN01000040.1"/>
</dbReference>
<dbReference type="GO" id="GO:0000976">
    <property type="term" value="F:transcription cis-regulatory region binding"/>
    <property type="evidence" value="ECO:0007669"/>
    <property type="project" value="TreeGrafter"/>
</dbReference>
<dbReference type="Proteomes" id="UP000175691">
    <property type="component" value="Unassembled WGS sequence"/>
</dbReference>
<evidence type="ECO:0000313" key="11">
    <source>
        <dbReference type="Proteomes" id="UP000175691"/>
    </source>
</evidence>
<evidence type="ECO:0000259" key="8">
    <source>
        <dbReference type="PROSITE" id="PS50110"/>
    </source>
</evidence>
<dbReference type="Pfam" id="PF00072">
    <property type="entry name" value="Response_reg"/>
    <property type="match status" value="1"/>
</dbReference>
<evidence type="ECO:0000256" key="1">
    <source>
        <dbReference type="ARBA" id="ARBA00022553"/>
    </source>
</evidence>
<dbReference type="InterPro" id="IPR039420">
    <property type="entry name" value="WalR-like"/>
</dbReference>
<dbReference type="GO" id="GO:0032993">
    <property type="term" value="C:protein-DNA complex"/>
    <property type="evidence" value="ECO:0007669"/>
    <property type="project" value="TreeGrafter"/>
</dbReference>
<evidence type="ECO:0000256" key="6">
    <source>
        <dbReference type="PROSITE-ProRule" id="PRU00169"/>
    </source>
</evidence>
<dbReference type="InterPro" id="IPR001789">
    <property type="entry name" value="Sig_transdc_resp-reg_receiver"/>
</dbReference>
<dbReference type="InterPro" id="IPR011006">
    <property type="entry name" value="CheY-like_superfamily"/>
</dbReference>
<evidence type="ECO:0000256" key="4">
    <source>
        <dbReference type="ARBA" id="ARBA00023125"/>
    </source>
</evidence>
<evidence type="ECO:0000313" key="10">
    <source>
        <dbReference type="EMBL" id="OFC69422.1"/>
    </source>
</evidence>
<dbReference type="InterPro" id="IPR036388">
    <property type="entry name" value="WH-like_DNA-bd_sf"/>
</dbReference>
<dbReference type="EMBL" id="MDHN01000040">
    <property type="protein sequence ID" value="OFC69422.1"/>
    <property type="molecule type" value="Genomic_DNA"/>
</dbReference>
<feature type="modified residue" description="4-aspartylphosphate" evidence="6">
    <location>
        <position position="51"/>
    </location>
</feature>
<dbReference type="GO" id="GO:0006355">
    <property type="term" value="P:regulation of DNA-templated transcription"/>
    <property type="evidence" value="ECO:0007669"/>
    <property type="project" value="InterPro"/>
</dbReference>
<keyword evidence="3" id="KW-0805">Transcription regulation</keyword>
<evidence type="ECO:0000259" key="9">
    <source>
        <dbReference type="PROSITE" id="PS51755"/>
    </source>
</evidence>
<dbReference type="Gene3D" id="6.10.250.690">
    <property type="match status" value="1"/>
</dbReference>
<dbReference type="PROSITE" id="PS50110">
    <property type="entry name" value="RESPONSE_REGULATORY"/>
    <property type="match status" value="1"/>
</dbReference>
<evidence type="ECO:0000256" key="2">
    <source>
        <dbReference type="ARBA" id="ARBA00023012"/>
    </source>
</evidence>
<dbReference type="SUPFAM" id="SSF46894">
    <property type="entry name" value="C-terminal effector domain of the bipartite response regulators"/>
    <property type="match status" value="1"/>
</dbReference>
<dbReference type="AlphaFoldDB" id="A0A1E7Z7I2"/>
<dbReference type="GO" id="GO:0005829">
    <property type="term" value="C:cytosol"/>
    <property type="evidence" value="ECO:0007669"/>
    <property type="project" value="TreeGrafter"/>
</dbReference>
<dbReference type="Gene3D" id="1.10.10.10">
    <property type="entry name" value="Winged helix-like DNA-binding domain superfamily/Winged helix DNA-binding domain"/>
    <property type="match status" value="1"/>
</dbReference>
<dbReference type="InterPro" id="IPR016032">
    <property type="entry name" value="Sig_transdc_resp-reg_C-effctor"/>
</dbReference>
<dbReference type="SMART" id="SM00862">
    <property type="entry name" value="Trans_reg_C"/>
    <property type="match status" value="1"/>
</dbReference>
<keyword evidence="1 6" id="KW-0597">Phosphoprotein</keyword>
<reference evidence="10 11" key="1">
    <citation type="submission" date="2016-08" db="EMBL/GenBank/DDBJ databases">
        <authorList>
            <person name="Seilhamer J.J."/>
        </authorList>
    </citation>
    <scope>NUCLEOTIDE SEQUENCE [LARGE SCALE GENOMIC DNA]</scope>
    <source>
        <strain evidence="10 11">KCTC 42603</strain>
    </source>
</reference>
<accession>A0A1E7Z7I2</accession>
<organism evidence="10 11">
    <name type="scientific">Alteromonas confluentis</name>
    <dbReference type="NCBI Taxonomy" id="1656094"/>
    <lineage>
        <taxon>Bacteria</taxon>
        <taxon>Pseudomonadati</taxon>
        <taxon>Pseudomonadota</taxon>
        <taxon>Gammaproteobacteria</taxon>
        <taxon>Alteromonadales</taxon>
        <taxon>Alteromonadaceae</taxon>
        <taxon>Alteromonas/Salinimonas group</taxon>
        <taxon>Alteromonas</taxon>
    </lineage>
</organism>
<keyword evidence="2" id="KW-0902">Two-component regulatory system</keyword>
<dbReference type="FunFam" id="1.10.10.10:FF:000005">
    <property type="entry name" value="Two-component system response regulator"/>
    <property type="match status" value="1"/>
</dbReference>
<comment type="caution">
    <text evidence="10">The sequence shown here is derived from an EMBL/GenBank/DDBJ whole genome shotgun (WGS) entry which is preliminary data.</text>
</comment>
<name>A0A1E7Z7I2_9ALTE</name>
<dbReference type="SUPFAM" id="SSF52172">
    <property type="entry name" value="CheY-like"/>
    <property type="match status" value="1"/>
</dbReference>
<keyword evidence="4 7" id="KW-0238">DNA-binding</keyword>
<evidence type="ECO:0000256" key="7">
    <source>
        <dbReference type="PROSITE-ProRule" id="PRU01091"/>
    </source>
</evidence>